<proteinExistence type="predicted"/>
<accession>A0AAV9LZ42</accession>
<dbReference type="AlphaFoldDB" id="A0AAV9LZ42"/>
<name>A0AAV9LZ42_9SOLN</name>
<gene>
    <name evidence="1" type="ORF">R3W88_022630</name>
</gene>
<keyword evidence="2" id="KW-1185">Reference proteome</keyword>
<sequence>MNSTIRYTFVESGAIGKGRGRGLKSLGEKGSLSSKSLLPQSSDLVKKYIKEIETTKIFCSIGIGQRQGLKNSTMSTSQGTRMMHKNSMAPEKENMQTNTSSPVTYQVKKYTQEVETSKSF</sequence>
<evidence type="ECO:0000313" key="1">
    <source>
        <dbReference type="EMBL" id="KAK4729642.1"/>
    </source>
</evidence>
<dbReference type="Proteomes" id="UP001311915">
    <property type="component" value="Unassembled WGS sequence"/>
</dbReference>
<evidence type="ECO:0000313" key="2">
    <source>
        <dbReference type="Proteomes" id="UP001311915"/>
    </source>
</evidence>
<reference evidence="1 2" key="1">
    <citation type="submission" date="2023-10" db="EMBL/GenBank/DDBJ databases">
        <title>Genome-Wide Identification Analysis in wild type Solanum Pinnatisectum Reveals Some Genes Defensing Phytophthora Infestans.</title>
        <authorList>
            <person name="Sun C."/>
        </authorList>
    </citation>
    <scope>NUCLEOTIDE SEQUENCE [LARGE SCALE GENOMIC DNA]</scope>
    <source>
        <strain evidence="1">LQN</strain>
        <tissue evidence="1">Leaf</tissue>
    </source>
</reference>
<organism evidence="1 2">
    <name type="scientific">Solanum pinnatisectum</name>
    <name type="common">tansyleaf nightshade</name>
    <dbReference type="NCBI Taxonomy" id="50273"/>
    <lineage>
        <taxon>Eukaryota</taxon>
        <taxon>Viridiplantae</taxon>
        <taxon>Streptophyta</taxon>
        <taxon>Embryophyta</taxon>
        <taxon>Tracheophyta</taxon>
        <taxon>Spermatophyta</taxon>
        <taxon>Magnoliopsida</taxon>
        <taxon>eudicotyledons</taxon>
        <taxon>Gunneridae</taxon>
        <taxon>Pentapetalae</taxon>
        <taxon>asterids</taxon>
        <taxon>lamiids</taxon>
        <taxon>Solanales</taxon>
        <taxon>Solanaceae</taxon>
        <taxon>Solanoideae</taxon>
        <taxon>Solaneae</taxon>
        <taxon>Solanum</taxon>
    </lineage>
</organism>
<dbReference type="EMBL" id="JAWPEI010000004">
    <property type="protein sequence ID" value="KAK4729642.1"/>
    <property type="molecule type" value="Genomic_DNA"/>
</dbReference>
<protein>
    <submittedName>
        <fullName evidence="1">Uncharacterized protein</fullName>
    </submittedName>
</protein>
<comment type="caution">
    <text evidence="1">The sequence shown here is derived from an EMBL/GenBank/DDBJ whole genome shotgun (WGS) entry which is preliminary data.</text>
</comment>